<evidence type="ECO:0000313" key="6">
    <source>
        <dbReference type="Proteomes" id="UP001500653"/>
    </source>
</evidence>
<accession>A0ABN1WIX0</accession>
<dbReference type="Gene3D" id="3.20.20.60">
    <property type="entry name" value="Phosphoenolpyruvate-binding domains"/>
    <property type="match status" value="1"/>
</dbReference>
<dbReference type="InterPro" id="IPR005000">
    <property type="entry name" value="Aldolase/citrate-lyase_domain"/>
</dbReference>
<sequence length="286" mass="30156">MSSGRGHPDIARRTREATTFLFVPGDRPERFEKASASGADLVVLDLEDAVAPERKDAARDHVAEWLTQGHECAVRVNPPGSPWHEQDLTALAGHSGALMLPKADTPATVQQVVRTLDDVPPIVALVETALGVVQAADLAAVPSVERLAFGSFDLAAELGVDPVDREALAAARGALVLGSAAAGLAGPIDGVTADLDDSDVLTDDVRYARRLGFTGKLCVHPKQLSPVTAAFRPGDDEIRWARKVVDATEAGRGTHGAVAVDGQMVDKPVLERAHRTLRQTGKAGEQ</sequence>
<gene>
    <name evidence="5" type="ORF">GCM10009676_38490</name>
</gene>
<comment type="caution">
    <text evidence="5">The sequence shown here is derived from an EMBL/GenBank/DDBJ whole genome shotgun (WGS) entry which is preliminary data.</text>
</comment>
<dbReference type="InterPro" id="IPR015813">
    <property type="entry name" value="Pyrv/PenolPyrv_kinase-like_dom"/>
</dbReference>
<comment type="cofactor">
    <cofactor evidence="1">
        <name>Mg(2+)</name>
        <dbReference type="ChEBI" id="CHEBI:18420"/>
    </cofactor>
</comment>
<evidence type="ECO:0000256" key="2">
    <source>
        <dbReference type="ARBA" id="ARBA00022723"/>
    </source>
</evidence>
<evidence type="ECO:0000256" key="3">
    <source>
        <dbReference type="ARBA" id="ARBA00022842"/>
    </source>
</evidence>
<dbReference type="InterPro" id="IPR040442">
    <property type="entry name" value="Pyrv_kinase-like_dom_sf"/>
</dbReference>
<name>A0ABN1WIX0_9PSEU</name>
<dbReference type="InterPro" id="IPR011206">
    <property type="entry name" value="Citrate_lyase_beta/mcl1/mcl2"/>
</dbReference>
<dbReference type="PANTHER" id="PTHR32308">
    <property type="entry name" value="LYASE BETA SUBUNIT, PUTATIVE (AFU_ORTHOLOGUE AFUA_4G13030)-RELATED"/>
    <property type="match status" value="1"/>
</dbReference>
<dbReference type="Proteomes" id="UP001500653">
    <property type="component" value="Unassembled WGS sequence"/>
</dbReference>
<evidence type="ECO:0000256" key="1">
    <source>
        <dbReference type="ARBA" id="ARBA00001946"/>
    </source>
</evidence>
<dbReference type="SUPFAM" id="SSF51621">
    <property type="entry name" value="Phosphoenolpyruvate/pyruvate domain"/>
    <property type="match status" value="1"/>
</dbReference>
<feature type="domain" description="HpcH/HpaI aldolase/citrate lyase" evidence="4">
    <location>
        <begin position="20"/>
        <end position="221"/>
    </location>
</feature>
<dbReference type="PANTHER" id="PTHR32308:SF10">
    <property type="entry name" value="CITRATE LYASE SUBUNIT BETA"/>
    <property type="match status" value="1"/>
</dbReference>
<keyword evidence="2" id="KW-0479">Metal-binding</keyword>
<keyword evidence="3" id="KW-0460">Magnesium</keyword>
<evidence type="ECO:0000313" key="5">
    <source>
        <dbReference type="EMBL" id="GAA1248461.1"/>
    </source>
</evidence>
<evidence type="ECO:0000259" key="4">
    <source>
        <dbReference type="Pfam" id="PF03328"/>
    </source>
</evidence>
<reference evidence="5 6" key="1">
    <citation type="journal article" date="2019" name="Int. J. Syst. Evol. Microbiol.">
        <title>The Global Catalogue of Microorganisms (GCM) 10K type strain sequencing project: providing services to taxonomists for standard genome sequencing and annotation.</title>
        <authorList>
            <consortium name="The Broad Institute Genomics Platform"/>
            <consortium name="The Broad Institute Genome Sequencing Center for Infectious Disease"/>
            <person name="Wu L."/>
            <person name="Ma J."/>
        </authorList>
    </citation>
    <scope>NUCLEOTIDE SEQUENCE [LARGE SCALE GENOMIC DNA]</scope>
    <source>
        <strain evidence="5 6">JCM 13023</strain>
    </source>
</reference>
<dbReference type="RefSeq" id="WP_253865746.1">
    <property type="nucleotide sequence ID" value="NZ_BAAALN010000016.1"/>
</dbReference>
<protein>
    <submittedName>
        <fullName evidence="5">CoA ester lyase</fullName>
    </submittedName>
</protein>
<dbReference type="Pfam" id="PF03328">
    <property type="entry name" value="HpcH_HpaI"/>
    <property type="match status" value="1"/>
</dbReference>
<dbReference type="PIRSF" id="PIRSF015582">
    <property type="entry name" value="Cit_lyase_B"/>
    <property type="match status" value="1"/>
</dbReference>
<dbReference type="GO" id="GO:0016829">
    <property type="term" value="F:lyase activity"/>
    <property type="evidence" value="ECO:0007669"/>
    <property type="project" value="UniProtKB-KW"/>
</dbReference>
<organism evidence="5 6">
    <name type="scientific">Prauserella halophila</name>
    <dbReference type="NCBI Taxonomy" id="185641"/>
    <lineage>
        <taxon>Bacteria</taxon>
        <taxon>Bacillati</taxon>
        <taxon>Actinomycetota</taxon>
        <taxon>Actinomycetes</taxon>
        <taxon>Pseudonocardiales</taxon>
        <taxon>Pseudonocardiaceae</taxon>
        <taxon>Prauserella</taxon>
    </lineage>
</organism>
<keyword evidence="6" id="KW-1185">Reference proteome</keyword>
<dbReference type="EMBL" id="BAAALN010000016">
    <property type="protein sequence ID" value="GAA1248461.1"/>
    <property type="molecule type" value="Genomic_DNA"/>
</dbReference>
<keyword evidence="5" id="KW-0456">Lyase</keyword>
<proteinExistence type="predicted"/>